<protein>
    <submittedName>
        <fullName evidence="3">Cytochrome P450</fullName>
    </submittedName>
</protein>
<dbReference type="RefSeq" id="WP_345152315.1">
    <property type="nucleotide sequence ID" value="NZ_BAABEO010000020.1"/>
</dbReference>
<comment type="similarity">
    <text evidence="1 2">Belongs to the cytochrome P450 family.</text>
</comment>
<proteinExistence type="inferred from homology"/>
<evidence type="ECO:0000256" key="2">
    <source>
        <dbReference type="RuleBase" id="RU000461"/>
    </source>
</evidence>
<keyword evidence="2" id="KW-0408">Iron</keyword>
<dbReference type="PANTHER" id="PTHR46696:SF1">
    <property type="entry name" value="CYTOCHROME P450 YJIB-RELATED"/>
    <property type="match status" value="1"/>
</dbReference>
<comment type="caution">
    <text evidence="3">The sequence shown here is derived from an EMBL/GenBank/DDBJ whole genome shotgun (WGS) entry which is preliminary data.</text>
</comment>
<accession>A0ABP7CK67</accession>
<dbReference type="Proteomes" id="UP001500752">
    <property type="component" value="Unassembled WGS sequence"/>
</dbReference>
<dbReference type="InterPro" id="IPR036396">
    <property type="entry name" value="Cyt_P450_sf"/>
</dbReference>
<keyword evidence="2" id="KW-0479">Metal-binding</keyword>
<dbReference type="PANTHER" id="PTHR46696">
    <property type="entry name" value="P450, PUTATIVE (EUROFUNG)-RELATED"/>
    <property type="match status" value="1"/>
</dbReference>
<organism evidence="3 4">
    <name type="scientific">Arthrobacter ginkgonis</name>
    <dbReference type="NCBI Taxonomy" id="1630594"/>
    <lineage>
        <taxon>Bacteria</taxon>
        <taxon>Bacillati</taxon>
        <taxon>Actinomycetota</taxon>
        <taxon>Actinomycetes</taxon>
        <taxon>Micrococcales</taxon>
        <taxon>Micrococcaceae</taxon>
        <taxon>Arthrobacter</taxon>
    </lineage>
</organism>
<dbReference type="EMBL" id="BAABEO010000020">
    <property type="protein sequence ID" value="GAA3692215.1"/>
    <property type="molecule type" value="Genomic_DNA"/>
</dbReference>
<dbReference type="InterPro" id="IPR002401">
    <property type="entry name" value="Cyt_P450_E_grp-I"/>
</dbReference>
<dbReference type="PRINTS" id="PR00385">
    <property type="entry name" value="P450"/>
</dbReference>
<keyword evidence="2" id="KW-0503">Monooxygenase</keyword>
<dbReference type="PROSITE" id="PS00086">
    <property type="entry name" value="CYTOCHROME_P450"/>
    <property type="match status" value="1"/>
</dbReference>
<gene>
    <name evidence="3" type="ORF">GCM10023081_32130</name>
</gene>
<evidence type="ECO:0000256" key="1">
    <source>
        <dbReference type="ARBA" id="ARBA00010617"/>
    </source>
</evidence>
<evidence type="ECO:0000313" key="4">
    <source>
        <dbReference type="Proteomes" id="UP001500752"/>
    </source>
</evidence>
<dbReference type="SUPFAM" id="SSF48264">
    <property type="entry name" value="Cytochrome P450"/>
    <property type="match status" value="1"/>
</dbReference>
<name>A0ABP7CK67_9MICC</name>
<dbReference type="Gene3D" id="1.10.630.10">
    <property type="entry name" value="Cytochrome P450"/>
    <property type="match status" value="1"/>
</dbReference>
<keyword evidence="4" id="KW-1185">Reference proteome</keyword>
<keyword evidence="2" id="KW-0560">Oxidoreductase</keyword>
<dbReference type="InterPro" id="IPR001128">
    <property type="entry name" value="Cyt_P450"/>
</dbReference>
<dbReference type="Pfam" id="PF00067">
    <property type="entry name" value="p450"/>
    <property type="match status" value="1"/>
</dbReference>
<keyword evidence="2" id="KW-0349">Heme</keyword>
<evidence type="ECO:0000313" key="3">
    <source>
        <dbReference type="EMBL" id="GAA3692215.1"/>
    </source>
</evidence>
<sequence>MLDSTDTNKRVISDVDPFSRESLLNPTEVDRTVREAGDIVWLEKHGIWATGRHAVVDHIFRDYGTFESSSGTGLTNIKKEANWRKPSVILESDPPVHAKYRRVMASVLSQRVVRRLRDGFRATAVEIVDRALDRGSVDGAKELAEAFPLAVLPDAIGFSPEGRENLLPYSNLNFQAMGPRNEFYWEAVEEAKPAVPYVDWQIRREALAPGGLGQDIYAFADSGDISEEDAAMLVRTFLSAGVDTTIFGIQFALKALAENPEAWAALKQDPGLAKAVFEESLRCYAPSPYIGRTTSHETRIGDTVLGAGEKVLLMLSAANRDPRFWERPEEFDIARDTSGHLAFGTGIHGCVGQMMARMEAITLLTVLAERAEVLELAGEPVPFLSNWLRGFDSLPMRVGRGVS</sequence>
<dbReference type="InterPro" id="IPR017972">
    <property type="entry name" value="Cyt_P450_CS"/>
</dbReference>
<reference evidence="4" key="1">
    <citation type="journal article" date="2019" name="Int. J. Syst. Evol. Microbiol.">
        <title>The Global Catalogue of Microorganisms (GCM) 10K type strain sequencing project: providing services to taxonomists for standard genome sequencing and annotation.</title>
        <authorList>
            <consortium name="The Broad Institute Genomics Platform"/>
            <consortium name="The Broad Institute Genome Sequencing Center for Infectious Disease"/>
            <person name="Wu L."/>
            <person name="Ma J."/>
        </authorList>
    </citation>
    <scope>NUCLEOTIDE SEQUENCE [LARGE SCALE GENOMIC DNA]</scope>
    <source>
        <strain evidence="4">JCM 30742</strain>
    </source>
</reference>
<dbReference type="PRINTS" id="PR00463">
    <property type="entry name" value="EP450I"/>
</dbReference>